<protein>
    <submittedName>
        <fullName evidence="1">Uncharacterized protein</fullName>
    </submittedName>
</protein>
<dbReference type="AlphaFoldDB" id="A0A8J3D7V4"/>
<evidence type="ECO:0000313" key="1">
    <source>
        <dbReference type="EMBL" id="GHB87281.1"/>
    </source>
</evidence>
<reference evidence="1 2" key="1">
    <citation type="journal article" date="2014" name="Int. J. Syst. Evol. Microbiol.">
        <title>Complete genome sequence of Corynebacterium casei LMG S-19264T (=DSM 44701T), isolated from a smear-ripened cheese.</title>
        <authorList>
            <consortium name="US DOE Joint Genome Institute (JGI-PGF)"/>
            <person name="Walter F."/>
            <person name="Albersmeier A."/>
            <person name="Kalinowski J."/>
            <person name="Ruckert C."/>
        </authorList>
    </citation>
    <scope>NUCLEOTIDE SEQUENCE [LARGE SCALE GENOMIC DNA]</scope>
    <source>
        <strain evidence="1 2">KCTC 12866</strain>
    </source>
</reference>
<dbReference type="EMBL" id="BMXF01000008">
    <property type="protein sequence ID" value="GHB87281.1"/>
    <property type="molecule type" value="Genomic_DNA"/>
</dbReference>
<gene>
    <name evidence="1" type="ORF">GCM10007390_48850</name>
</gene>
<evidence type="ECO:0000313" key="2">
    <source>
        <dbReference type="Proteomes" id="UP000598271"/>
    </source>
</evidence>
<organism evidence="1 2">
    <name type="scientific">Persicitalea jodogahamensis</name>
    <dbReference type="NCBI Taxonomy" id="402147"/>
    <lineage>
        <taxon>Bacteria</taxon>
        <taxon>Pseudomonadati</taxon>
        <taxon>Bacteroidota</taxon>
        <taxon>Cytophagia</taxon>
        <taxon>Cytophagales</taxon>
        <taxon>Spirosomataceae</taxon>
        <taxon>Persicitalea</taxon>
    </lineage>
</organism>
<keyword evidence="2" id="KW-1185">Reference proteome</keyword>
<comment type="caution">
    <text evidence="1">The sequence shown here is derived from an EMBL/GenBank/DDBJ whole genome shotgun (WGS) entry which is preliminary data.</text>
</comment>
<dbReference type="Proteomes" id="UP000598271">
    <property type="component" value="Unassembled WGS sequence"/>
</dbReference>
<proteinExistence type="predicted"/>
<name>A0A8J3D7V4_9BACT</name>
<sequence length="80" mass="9097">MSLRIKAKYPYIMTINGCPHDRTQGDNYGQTCVDCGQVLGGYGFWGEGRKTCLHRFVSSHDPKYVECLYCQKTIDADKLD</sequence>
<accession>A0A8J3D7V4</accession>